<dbReference type="InterPro" id="IPR006630">
    <property type="entry name" value="La_HTH"/>
</dbReference>
<dbReference type="InterPro" id="IPR002344">
    <property type="entry name" value="Lupus_La"/>
</dbReference>
<comment type="subcellular location">
    <subcellularLocation>
        <location evidence="2">Nucleus</location>
    </subcellularLocation>
</comment>
<evidence type="ECO:0000256" key="1">
    <source>
        <dbReference type="ARBA" id="ARBA00002339"/>
    </source>
</evidence>
<dbReference type="InterPro" id="IPR036388">
    <property type="entry name" value="WH-like_DNA-bd_sf"/>
</dbReference>
<keyword evidence="4" id="KW-0539">Nucleus</keyword>
<sequence length="482" mass="51260">MYEVEEPVNISQLEASEDTVDFHREDTPICTGESADRNDAAAGEAPQIAGGNVSTELASAILKQVEFYFGDTNLPTDEFLLQHVKKSPQGWVNLNLIARFKRMKALTTSVPTIAEALQNSEFLVVSSDGKAVRRKNPLPKIDEAEASSRTVVAENLPAEAHGIDALTELFSKCGTVRMVRVCQPGEVKSVLQREASGRGSHGGGKQSLTVSNQVHALVEFSSAEEAAAACRELTDDSSWRSGLKVHPLVRAKRGGQHPEAHHHEGRNKPKPKPAEDGGAKQDAQAKGGKAAGAKGGKGGKAPTDSKSDALSAAKKAAQTASEGLGRGRSRRQSMDDRRKGSGAGSRGNRRSFDLRDMPSQKERKAKGSNLADAFATAPSSSPPQPGAGHEPLIKMFARGLQDEMTSSGAETSSGGEDGDHHGHNHKGRRKPKKDYASWASGCTAAAHHHHNHNGVHEPTMPDGTRGFTMGRGRPLSATPQSM</sequence>
<evidence type="ECO:0000256" key="5">
    <source>
        <dbReference type="PROSITE-ProRule" id="PRU00332"/>
    </source>
</evidence>
<feature type="region of interest" description="Disordered" evidence="6">
    <location>
        <begin position="244"/>
        <end position="482"/>
    </location>
</feature>
<dbReference type="GO" id="GO:0003729">
    <property type="term" value="F:mRNA binding"/>
    <property type="evidence" value="ECO:0007669"/>
    <property type="project" value="TreeGrafter"/>
</dbReference>
<feature type="compositionally biased region" description="Low complexity" evidence="6">
    <location>
        <begin position="405"/>
        <end position="414"/>
    </location>
</feature>
<dbReference type="AlphaFoldDB" id="A0A061SIH4"/>
<proteinExistence type="predicted"/>
<dbReference type="SUPFAM" id="SSF46785">
    <property type="entry name" value="Winged helix' DNA-binding domain"/>
    <property type="match status" value="1"/>
</dbReference>
<accession>A0A061SIH4</accession>
<dbReference type="InterPro" id="IPR036390">
    <property type="entry name" value="WH_DNA-bd_sf"/>
</dbReference>
<dbReference type="GO" id="GO:0005634">
    <property type="term" value="C:nucleus"/>
    <property type="evidence" value="ECO:0007669"/>
    <property type="project" value="UniProtKB-SubCell"/>
</dbReference>
<evidence type="ECO:0000256" key="2">
    <source>
        <dbReference type="ARBA" id="ARBA00004123"/>
    </source>
</evidence>
<dbReference type="PRINTS" id="PR00302">
    <property type="entry name" value="LUPUSLA"/>
</dbReference>
<evidence type="ECO:0000313" key="8">
    <source>
        <dbReference type="EMBL" id="JAC78831.1"/>
    </source>
</evidence>
<dbReference type="GO" id="GO:1990904">
    <property type="term" value="C:ribonucleoprotein complex"/>
    <property type="evidence" value="ECO:0007669"/>
    <property type="project" value="InterPro"/>
</dbReference>
<dbReference type="FunFam" id="1.10.10.10:FF:000158">
    <property type="entry name" value="La ribonucleoprotein domain family member 7"/>
    <property type="match status" value="1"/>
</dbReference>
<evidence type="ECO:0000313" key="9">
    <source>
        <dbReference type="EMBL" id="JAC82511.1"/>
    </source>
</evidence>
<dbReference type="GO" id="GO:0006396">
    <property type="term" value="P:RNA processing"/>
    <property type="evidence" value="ECO:0007669"/>
    <property type="project" value="InterPro"/>
</dbReference>
<feature type="compositionally biased region" description="Low complexity" evidence="6">
    <location>
        <begin position="308"/>
        <end position="321"/>
    </location>
</feature>
<dbReference type="Gene3D" id="3.30.70.330">
    <property type="match status" value="1"/>
</dbReference>
<feature type="domain" description="HTH La-type RNA-binding" evidence="7">
    <location>
        <begin position="51"/>
        <end position="142"/>
    </location>
</feature>
<dbReference type="SMART" id="SM00715">
    <property type="entry name" value="LA"/>
    <property type="match status" value="1"/>
</dbReference>
<feature type="compositionally biased region" description="Basic residues" evidence="6">
    <location>
        <begin position="422"/>
        <end position="432"/>
    </location>
</feature>
<dbReference type="PANTHER" id="PTHR22792:SF66">
    <property type="entry name" value="LA-RELATED PROTEIN 6B"/>
    <property type="match status" value="1"/>
</dbReference>
<name>A0A061SIH4_9CHLO</name>
<dbReference type="PANTHER" id="PTHR22792">
    <property type="entry name" value="LUPUS LA PROTEIN-RELATED"/>
    <property type="match status" value="1"/>
</dbReference>
<feature type="compositionally biased region" description="Basic and acidic residues" evidence="6">
    <location>
        <begin position="350"/>
        <end position="362"/>
    </location>
</feature>
<dbReference type="EMBL" id="GBEZ01002555">
    <property type="protein sequence ID" value="JAC82511.1"/>
    <property type="molecule type" value="Transcribed_RNA"/>
</dbReference>
<evidence type="ECO:0000256" key="4">
    <source>
        <dbReference type="ARBA" id="ARBA00023242"/>
    </source>
</evidence>
<comment type="function">
    <text evidence="1">Transcriptional regulator.</text>
</comment>
<evidence type="ECO:0000256" key="3">
    <source>
        <dbReference type="ARBA" id="ARBA00022884"/>
    </source>
</evidence>
<feature type="compositionally biased region" description="Gly residues" evidence="6">
    <location>
        <begin position="289"/>
        <end position="299"/>
    </location>
</feature>
<protein>
    <submittedName>
        <fullName evidence="9">La-related protein 7</fullName>
    </submittedName>
</protein>
<dbReference type="Gene3D" id="1.10.10.10">
    <property type="entry name" value="Winged helix-like DNA-binding domain superfamily/Winged helix DNA-binding domain"/>
    <property type="match status" value="1"/>
</dbReference>
<evidence type="ECO:0000256" key="6">
    <source>
        <dbReference type="SAM" id="MobiDB-lite"/>
    </source>
</evidence>
<dbReference type="PROSITE" id="PS50961">
    <property type="entry name" value="HTH_LA"/>
    <property type="match status" value="1"/>
</dbReference>
<gene>
    <name evidence="9" type="primary">LARP7</name>
    <name evidence="8" type="ORF">TSPGSL018_14217</name>
    <name evidence="9" type="ORF">TSPGSL018_5573</name>
</gene>
<dbReference type="InterPro" id="IPR035979">
    <property type="entry name" value="RBD_domain_sf"/>
</dbReference>
<dbReference type="EMBL" id="GBEZ01006578">
    <property type="protein sequence ID" value="JAC78831.1"/>
    <property type="molecule type" value="Transcribed_RNA"/>
</dbReference>
<dbReference type="SUPFAM" id="SSF54928">
    <property type="entry name" value="RNA-binding domain, RBD"/>
    <property type="match status" value="1"/>
</dbReference>
<dbReference type="Pfam" id="PF05383">
    <property type="entry name" value="La"/>
    <property type="match status" value="1"/>
</dbReference>
<reference evidence="9" key="1">
    <citation type="submission" date="2014-05" db="EMBL/GenBank/DDBJ databases">
        <title>The transcriptome of the halophilic microalga Tetraselmis sp. GSL018 isolated from the Great Salt Lake, Utah.</title>
        <authorList>
            <person name="Jinkerson R.E."/>
            <person name="D'Adamo S."/>
            <person name="Posewitz M.C."/>
        </authorList>
    </citation>
    <scope>NUCLEOTIDE SEQUENCE</scope>
    <source>
        <strain evidence="9">GSL018</strain>
    </source>
</reference>
<dbReference type="InterPro" id="IPR045180">
    <property type="entry name" value="La_dom_prot"/>
</dbReference>
<organism evidence="9">
    <name type="scientific">Tetraselmis sp. GSL018</name>
    <dbReference type="NCBI Taxonomy" id="582737"/>
    <lineage>
        <taxon>Eukaryota</taxon>
        <taxon>Viridiplantae</taxon>
        <taxon>Chlorophyta</taxon>
        <taxon>core chlorophytes</taxon>
        <taxon>Chlorodendrophyceae</taxon>
        <taxon>Chlorodendrales</taxon>
        <taxon>Chlorodendraceae</taxon>
        <taxon>Tetraselmis</taxon>
    </lineage>
</organism>
<keyword evidence="3 5" id="KW-0694">RNA-binding</keyword>
<evidence type="ECO:0000259" key="7">
    <source>
        <dbReference type="PROSITE" id="PS50961"/>
    </source>
</evidence>
<dbReference type="InterPro" id="IPR012677">
    <property type="entry name" value="Nucleotide-bd_a/b_plait_sf"/>
</dbReference>